<dbReference type="InterPro" id="IPR017853">
    <property type="entry name" value="GH"/>
</dbReference>
<comment type="similarity">
    <text evidence="1 4">Belongs to the glycosyl hydrolase 5 (cellulase A) family.</text>
</comment>
<evidence type="ECO:0000313" key="7">
    <source>
        <dbReference type="EMBL" id="RZB98584.1"/>
    </source>
</evidence>
<evidence type="ECO:0000259" key="6">
    <source>
        <dbReference type="Pfam" id="PF00150"/>
    </source>
</evidence>
<dbReference type="Proteomes" id="UP000289340">
    <property type="component" value="Chromosome 8"/>
</dbReference>
<dbReference type="EMBL" id="QZWG01000008">
    <property type="protein sequence ID" value="RZB98584.1"/>
    <property type="molecule type" value="Genomic_DNA"/>
</dbReference>
<evidence type="ECO:0000313" key="8">
    <source>
        <dbReference type="Proteomes" id="UP000289340"/>
    </source>
</evidence>
<feature type="domain" description="Glycoside hydrolase family 5" evidence="6">
    <location>
        <begin position="64"/>
        <end position="206"/>
    </location>
</feature>
<proteinExistence type="inferred from homology"/>
<evidence type="ECO:0000256" key="1">
    <source>
        <dbReference type="ARBA" id="ARBA00005641"/>
    </source>
</evidence>
<sequence length="437" mass="49028">MKGKPLCLILLFALSLFTSHSNSLPLSTNKRWIVEESGKRMKMHCVNWSSHLNSMLGEGLDLISLKDLIGEIKKLGFNCVRYTWATHMFTRYSSHKVGETLDSLKLHGIRLGLRPYNPSLETVTLVEAFDAVIDEFGRQGMMVLADNHVSDPKWCCGDNDGNGFFGDEHFNPEEWLQGLSMIANRVKGKSQVVAIVLRNELRSWSTSKSRGLAQVHESRSSNSSQSKSQCSGVCFIWRYILMHGPQHPGFLMRGQNPGALVMSEFGMDMTKRDEKNNRFMSCMLAYLARVDLDWALWTAQGGYYVKEQDRIVGLLPYIIYHPLSGQCVNVNKNHELELGDCEDQSRWSQEGQEIKLVAISKCIKTIGDGSPLSLSNDCKSKQSSWKTLSASNLHLGTIDEQGHNLCLERESPTSSKIVTKICICVDDNPACLDNPQS</sequence>
<keyword evidence="3 4" id="KW-0326">Glycosidase</keyword>
<dbReference type="GO" id="GO:0000272">
    <property type="term" value="P:polysaccharide catabolic process"/>
    <property type="evidence" value="ECO:0007669"/>
    <property type="project" value="InterPro"/>
</dbReference>
<comment type="caution">
    <text evidence="7">The sequence shown here is derived from an EMBL/GenBank/DDBJ whole genome shotgun (WGS) entry which is preliminary data.</text>
</comment>
<reference evidence="7 8" key="1">
    <citation type="submission" date="2018-09" db="EMBL/GenBank/DDBJ databases">
        <title>A high-quality reference genome of wild soybean provides a powerful tool to mine soybean genomes.</title>
        <authorList>
            <person name="Xie M."/>
            <person name="Chung C.Y.L."/>
            <person name="Li M.-W."/>
            <person name="Wong F.-L."/>
            <person name="Chan T.-F."/>
            <person name="Lam H.-M."/>
        </authorList>
    </citation>
    <scope>NUCLEOTIDE SEQUENCE [LARGE SCALE GENOMIC DNA]</scope>
    <source>
        <strain evidence="8">cv. W05</strain>
        <tissue evidence="7">Hypocotyl of etiolated seedlings</tissue>
    </source>
</reference>
<evidence type="ECO:0000256" key="2">
    <source>
        <dbReference type="ARBA" id="ARBA00022801"/>
    </source>
</evidence>
<organism evidence="7 8">
    <name type="scientific">Glycine soja</name>
    <name type="common">Wild soybean</name>
    <dbReference type="NCBI Taxonomy" id="3848"/>
    <lineage>
        <taxon>Eukaryota</taxon>
        <taxon>Viridiplantae</taxon>
        <taxon>Streptophyta</taxon>
        <taxon>Embryophyta</taxon>
        <taxon>Tracheophyta</taxon>
        <taxon>Spermatophyta</taxon>
        <taxon>Magnoliopsida</taxon>
        <taxon>eudicotyledons</taxon>
        <taxon>Gunneridae</taxon>
        <taxon>Pentapetalae</taxon>
        <taxon>rosids</taxon>
        <taxon>fabids</taxon>
        <taxon>Fabales</taxon>
        <taxon>Fabaceae</taxon>
        <taxon>Papilionoideae</taxon>
        <taxon>50 kb inversion clade</taxon>
        <taxon>NPAAA clade</taxon>
        <taxon>indigoferoid/millettioid clade</taxon>
        <taxon>Phaseoleae</taxon>
        <taxon>Glycine</taxon>
        <taxon>Glycine subgen. Soja</taxon>
    </lineage>
</organism>
<dbReference type="InterPro" id="IPR035992">
    <property type="entry name" value="Ricin_B-like_lectins"/>
</dbReference>
<dbReference type="PANTHER" id="PTHR31263:SF46">
    <property type="entry name" value="HYDROLYZING O-GLYCOSYL COMPOUNDS HYDROLASE"/>
    <property type="match status" value="1"/>
</dbReference>
<dbReference type="Gene3D" id="3.20.20.80">
    <property type="entry name" value="Glycosidases"/>
    <property type="match status" value="2"/>
</dbReference>
<dbReference type="SUPFAM" id="SSF51445">
    <property type="entry name" value="(Trans)glycosidases"/>
    <property type="match status" value="1"/>
</dbReference>
<feature type="chain" id="PRO_5019487642" evidence="5">
    <location>
        <begin position="24"/>
        <end position="437"/>
    </location>
</feature>
<evidence type="ECO:0000256" key="5">
    <source>
        <dbReference type="SAM" id="SignalP"/>
    </source>
</evidence>
<keyword evidence="2 4" id="KW-0378">Hydrolase</keyword>
<evidence type="ECO:0000256" key="4">
    <source>
        <dbReference type="RuleBase" id="RU361153"/>
    </source>
</evidence>
<dbReference type="InterPro" id="IPR001547">
    <property type="entry name" value="Glyco_hydro_5"/>
</dbReference>
<feature type="signal peptide" evidence="5">
    <location>
        <begin position="1"/>
        <end position="23"/>
    </location>
</feature>
<dbReference type="PANTHER" id="PTHR31263">
    <property type="entry name" value="CELLULASE FAMILY PROTEIN (AFU_ORTHOLOGUE AFUA_5G14560)"/>
    <property type="match status" value="1"/>
</dbReference>
<keyword evidence="8" id="KW-1185">Reference proteome</keyword>
<name>A0A445JJJ8_GLYSO</name>
<accession>A0A445JJJ8</accession>
<dbReference type="AlphaFoldDB" id="A0A445JJJ8"/>
<evidence type="ECO:0000256" key="3">
    <source>
        <dbReference type="ARBA" id="ARBA00023295"/>
    </source>
</evidence>
<dbReference type="Pfam" id="PF00150">
    <property type="entry name" value="Cellulase"/>
    <property type="match status" value="1"/>
</dbReference>
<keyword evidence="5" id="KW-0732">Signal</keyword>
<gene>
    <name evidence="7" type="ORF">D0Y65_021477</name>
</gene>
<protein>
    <submittedName>
        <fullName evidence="7">Glycosyl hydrolase 5 family protein</fullName>
    </submittedName>
</protein>
<dbReference type="SUPFAM" id="SSF50370">
    <property type="entry name" value="Ricin B-like lectins"/>
    <property type="match status" value="1"/>
</dbReference>
<dbReference type="GO" id="GO:0004553">
    <property type="term" value="F:hydrolase activity, hydrolyzing O-glycosyl compounds"/>
    <property type="evidence" value="ECO:0007669"/>
    <property type="project" value="InterPro"/>
</dbReference>